<evidence type="ECO:0000313" key="2">
    <source>
        <dbReference type="EMBL" id="PBK64838.1"/>
    </source>
</evidence>
<dbReference type="EMBL" id="KZ293449">
    <property type="protein sequence ID" value="PBK64838.1"/>
    <property type="molecule type" value="Genomic_DNA"/>
</dbReference>
<accession>A0A2H3BFM2</accession>
<feature type="region of interest" description="Disordered" evidence="1">
    <location>
        <begin position="31"/>
        <end position="108"/>
    </location>
</feature>
<protein>
    <submittedName>
        <fullName evidence="2">Uncharacterized protein</fullName>
    </submittedName>
</protein>
<sequence>MPVSIKKGLRPSVRPSSTAIAPSLPSTIVLSSADDLPHSHSTLRVTPPSTKHPPSSLIIARTRRRPTAYTVPSHTRARKSSALSLSAHTPSSPPSVPTANARTPFILL</sequence>
<evidence type="ECO:0000313" key="3">
    <source>
        <dbReference type="Proteomes" id="UP000218334"/>
    </source>
</evidence>
<feature type="compositionally biased region" description="Polar residues" evidence="1">
    <location>
        <begin position="39"/>
        <end position="53"/>
    </location>
</feature>
<dbReference type="Proteomes" id="UP000218334">
    <property type="component" value="Unassembled WGS sequence"/>
</dbReference>
<reference evidence="3" key="1">
    <citation type="journal article" date="2017" name="Nat. Ecol. Evol.">
        <title>Genome expansion and lineage-specific genetic innovations in the forest pathogenic fungi Armillaria.</title>
        <authorList>
            <person name="Sipos G."/>
            <person name="Prasanna A.N."/>
            <person name="Walter M.C."/>
            <person name="O'Connor E."/>
            <person name="Balint B."/>
            <person name="Krizsan K."/>
            <person name="Kiss B."/>
            <person name="Hess J."/>
            <person name="Varga T."/>
            <person name="Slot J."/>
            <person name="Riley R."/>
            <person name="Boka B."/>
            <person name="Rigling D."/>
            <person name="Barry K."/>
            <person name="Lee J."/>
            <person name="Mihaltcheva S."/>
            <person name="LaButti K."/>
            <person name="Lipzen A."/>
            <person name="Waldron R."/>
            <person name="Moloney N.M."/>
            <person name="Sperisen C."/>
            <person name="Kredics L."/>
            <person name="Vagvoelgyi C."/>
            <person name="Patrignani A."/>
            <person name="Fitzpatrick D."/>
            <person name="Nagy I."/>
            <person name="Doyle S."/>
            <person name="Anderson J.B."/>
            <person name="Grigoriev I.V."/>
            <person name="Gueldener U."/>
            <person name="Muensterkoetter M."/>
            <person name="Nagy L.G."/>
        </authorList>
    </citation>
    <scope>NUCLEOTIDE SEQUENCE [LARGE SCALE GENOMIC DNA]</scope>
    <source>
        <strain evidence="3">28-4</strain>
    </source>
</reference>
<dbReference type="AlphaFoldDB" id="A0A2H3BFM2"/>
<organism evidence="2 3">
    <name type="scientific">Armillaria solidipes</name>
    <dbReference type="NCBI Taxonomy" id="1076256"/>
    <lineage>
        <taxon>Eukaryota</taxon>
        <taxon>Fungi</taxon>
        <taxon>Dikarya</taxon>
        <taxon>Basidiomycota</taxon>
        <taxon>Agaricomycotina</taxon>
        <taxon>Agaricomycetes</taxon>
        <taxon>Agaricomycetidae</taxon>
        <taxon>Agaricales</taxon>
        <taxon>Marasmiineae</taxon>
        <taxon>Physalacriaceae</taxon>
        <taxon>Armillaria</taxon>
    </lineage>
</organism>
<proteinExistence type="predicted"/>
<evidence type="ECO:0000256" key="1">
    <source>
        <dbReference type="SAM" id="MobiDB-lite"/>
    </source>
</evidence>
<feature type="region of interest" description="Disordered" evidence="1">
    <location>
        <begin position="1"/>
        <end position="20"/>
    </location>
</feature>
<name>A0A2H3BFM2_9AGAR</name>
<keyword evidence="3" id="KW-1185">Reference proteome</keyword>
<gene>
    <name evidence="2" type="ORF">ARMSODRAFT_1022827</name>
</gene>